<dbReference type="EMBL" id="JACEFO010001655">
    <property type="protein sequence ID" value="KAF8724979.1"/>
    <property type="molecule type" value="Genomic_DNA"/>
</dbReference>
<keyword evidence="5 8" id="KW-1133">Transmembrane helix</keyword>
<feature type="transmembrane region" description="Helical" evidence="8">
    <location>
        <begin position="281"/>
        <end position="301"/>
    </location>
</feature>
<comment type="caution">
    <text evidence="9">The sequence shown here is derived from an EMBL/GenBank/DDBJ whole genome shotgun (WGS) entry which is preliminary data.</text>
</comment>
<dbReference type="PANTHER" id="PTHR19317:SF10">
    <property type="entry name" value="PRA1 FAMILY PROTEIN"/>
    <property type="match status" value="1"/>
</dbReference>
<dbReference type="Proteomes" id="UP000636709">
    <property type="component" value="Unassembled WGS sequence"/>
</dbReference>
<evidence type="ECO:0000313" key="9">
    <source>
        <dbReference type="EMBL" id="KAF8724979.1"/>
    </source>
</evidence>
<evidence type="ECO:0000256" key="6">
    <source>
        <dbReference type="ARBA" id="ARBA00023136"/>
    </source>
</evidence>
<evidence type="ECO:0000256" key="4">
    <source>
        <dbReference type="ARBA" id="ARBA00022692"/>
    </source>
</evidence>
<gene>
    <name evidence="9" type="ORF">HU200_020702</name>
</gene>
<comment type="similarity">
    <text evidence="3">Belongs to the PRA1 family.</text>
</comment>
<evidence type="ECO:0000313" key="10">
    <source>
        <dbReference type="Proteomes" id="UP000636709"/>
    </source>
</evidence>
<evidence type="ECO:0008006" key="11">
    <source>
        <dbReference type="Google" id="ProtNLM"/>
    </source>
</evidence>
<dbReference type="AlphaFoldDB" id="A0A835F0Y3"/>
<dbReference type="OrthoDB" id="63113at2759"/>
<dbReference type="Pfam" id="PF03208">
    <property type="entry name" value="PRA1"/>
    <property type="match status" value="2"/>
</dbReference>
<dbReference type="GO" id="GO:0005794">
    <property type="term" value="C:Golgi apparatus"/>
    <property type="evidence" value="ECO:0007669"/>
    <property type="project" value="TreeGrafter"/>
</dbReference>
<sequence length="405" mass="43257">MSKYGAIPTATAASSTPPPSEDGSGSPTALDPPSSCAPPAFPFRSWRELADPRALSVPGGFADVRRRARANLARFAANYQLAFLAVVSVSLLWRPRCLPSVLPCFLFLSGRFFPVIMALTLLQNTLTGAAASVFVSLPVGLLLVVPHAVLHYCPADCADEDDQAASIAWRAPRIAASIDELAYPTATASHSFPTSSSAPTTFRPPARQPAMSKYGTIPTSSSPAPPGASSSTYPLDFISRAKARGASALAARRPWRELADPGALSIPRGFSDAYRRARANLAHFAANYALVVLAVVFASLLWHPVSLLVFLACFLAWLFLYFLRDRDVDQRLLVCGRPVGDGVVIVLLSAVTLVLLLLTGATANILISLLVGLLVVLFHALLHRPADSIDEEAGRWYTPVPPANY</sequence>
<evidence type="ECO:0000256" key="1">
    <source>
        <dbReference type="ARBA" id="ARBA00002501"/>
    </source>
</evidence>
<proteinExistence type="inferred from homology"/>
<dbReference type="GO" id="GO:0016020">
    <property type="term" value="C:membrane"/>
    <property type="evidence" value="ECO:0007669"/>
    <property type="project" value="UniProtKB-SubCell"/>
</dbReference>
<feature type="transmembrane region" description="Helical" evidence="8">
    <location>
        <begin position="75"/>
        <end position="94"/>
    </location>
</feature>
<name>A0A835F0Y3_9POAL</name>
<evidence type="ECO:0000256" key="8">
    <source>
        <dbReference type="SAM" id="Phobius"/>
    </source>
</evidence>
<evidence type="ECO:0000256" key="7">
    <source>
        <dbReference type="SAM" id="MobiDB-lite"/>
    </source>
</evidence>
<feature type="region of interest" description="Disordered" evidence="7">
    <location>
        <begin position="1"/>
        <end position="36"/>
    </location>
</feature>
<protein>
    <recommendedName>
        <fullName evidence="11">PRA1 family protein</fullName>
    </recommendedName>
</protein>
<keyword evidence="10" id="KW-1185">Reference proteome</keyword>
<accession>A0A835F0Y3</accession>
<dbReference type="GO" id="GO:0016192">
    <property type="term" value="P:vesicle-mediated transport"/>
    <property type="evidence" value="ECO:0007669"/>
    <property type="project" value="TreeGrafter"/>
</dbReference>
<evidence type="ECO:0000256" key="3">
    <source>
        <dbReference type="ARBA" id="ARBA00006483"/>
    </source>
</evidence>
<evidence type="ECO:0000256" key="2">
    <source>
        <dbReference type="ARBA" id="ARBA00004141"/>
    </source>
</evidence>
<evidence type="ECO:0000256" key="5">
    <source>
        <dbReference type="ARBA" id="ARBA00022989"/>
    </source>
</evidence>
<comment type="function">
    <text evidence="1">May be involved in both secretory and endocytic intracellular trafficking in the endosomal/prevacuolar compartments.</text>
</comment>
<dbReference type="InterPro" id="IPR004895">
    <property type="entry name" value="Prenylated_rab_accept_PRA1"/>
</dbReference>
<feature type="transmembrane region" description="Helical" evidence="8">
    <location>
        <begin position="307"/>
        <end position="323"/>
    </location>
</feature>
<organism evidence="9 10">
    <name type="scientific">Digitaria exilis</name>
    <dbReference type="NCBI Taxonomy" id="1010633"/>
    <lineage>
        <taxon>Eukaryota</taxon>
        <taxon>Viridiplantae</taxon>
        <taxon>Streptophyta</taxon>
        <taxon>Embryophyta</taxon>
        <taxon>Tracheophyta</taxon>
        <taxon>Spermatophyta</taxon>
        <taxon>Magnoliopsida</taxon>
        <taxon>Liliopsida</taxon>
        <taxon>Poales</taxon>
        <taxon>Poaceae</taxon>
        <taxon>PACMAD clade</taxon>
        <taxon>Panicoideae</taxon>
        <taxon>Panicodae</taxon>
        <taxon>Paniceae</taxon>
        <taxon>Anthephorinae</taxon>
        <taxon>Digitaria</taxon>
    </lineage>
</organism>
<feature type="transmembrane region" description="Helical" evidence="8">
    <location>
        <begin position="335"/>
        <end position="357"/>
    </location>
</feature>
<keyword evidence="4 8" id="KW-0812">Transmembrane</keyword>
<reference evidence="9" key="1">
    <citation type="submission" date="2020-07" db="EMBL/GenBank/DDBJ databases">
        <title>Genome sequence and genetic diversity analysis of an under-domesticated orphan crop, white fonio (Digitaria exilis).</title>
        <authorList>
            <person name="Bennetzen J.L."/>
            <person name="Chen S."/>
            <person name="Ma X."/>
            <person name="Wang X."/>
            <person name="Yssel A.E.J."/>
            <person name="Chaluvadi S.R."/>
            <person name="Johnson M."/>
            <person name="Gangashetty P."/>
            <person name="Hamidou F."/>
            <person name="Sanogo M.D."/>
            <person name="Zwaenepoel A."/>
            <person name="Wallace J."/>
            <person name="Van De Peer Y."/>
            <person name="Van Deynze A."/>
        </authorList>
    </citation>
    <scope>NUCLEOTIDE SEQUENCE</scope>
    <source>
        <tissue evidence="9">Leaves</tissue>
    </source>
</reference>
<keyword evidence="6 8" id="KW-0472">Membrane</keyword>
<comment type="subcellular location">
    <subcellularLocation>
        <location evidence="2">Membrane</location>
        <topology evidence="2">Multi-pass membrane protein</topology>
    </subcellularLocation>
</comment>
<dbReference type="GO" id="GO:0005783">
    <property type="term" value="C:endoplasmic reticulum"/>
    <property type="evidence" value="ECO:0007669"/>
    <property type="project" value="TreeGrafter"/>
</dbReference>
<dbReference type="PANTHER" id="PTHR19317">
    <property type="entry name" value="PRENYLATED RAB ACCEPTOR 1-RELATED"/>
    <property type="match status" value="1"/>
</dbReference>